<accession>A0A381T454</accession>
<dbReference type="AlphaFoldDB" id="A0A381T454"/>
<name>A0A381T454_9ZZZZ</name>
<proteinExistence type="predicted"/>
<reference evidence="1" key="1">
    <citation type="submission" date="2018-05" db="EMBL/GenBank/DDBJ databases">
        <authorList>
            <person name="Lanie J.A."/>
            <person name="Ng W.-L."/>
            <person name="Kazmierczak K.M."/>
            <person name="Andrzejewski T.M."/>
            <person name="Davidsen T.M."/>
            <person name="Wayne K.J."/>
            <person name="Tettelin H."/>
            <person name="Glass J.I."/>
            <person name="Rusch D."/>
            <person name="Podicherti R."/>
            <person name="Tsui H.-C.T."/>
            <person name="Winkler M.E."/>
        </authorList>
    </citation>
    <scope>NUCLEOTIDE SEQUENCE</scope>
</reference>
<gene>
    <name evidence="1" type="ORF">METZ01_LOCUS63202</name>
</gene>
<sequence>VEQKLKGLYWMRIIIQLIEKEFQQIEKMATRP</sequence>
<evidence type="ECO:0000313" key="1">
    <source>
        <dbReference type="EMBL" id="SVA10348.1"/>
    </source>
</evidence>
<protein>
    <submittedName>
        <fullName evidence="1">Uncharacterized protein</fullName>
    </submittedName>
</protein>
<organism evidence="1">
    <name type="scientific">marine metagenome</name>
    <dbReference type="NCBI Taxonomy" id="408172"/>
    <lineage>
        <taxon>unclassified sequences</taxon>
        <taxon>metagenomes</taxon>
        <taxon>ecological metagenomes</taxon>
    </lineage>
</organism>
<feature type="non-terminal residue" evidence="1">
    <location>
        <position position="1"/>
    </location>
</feature>
<dbReference type="EMBL" id="UINC01003920">
    <property type="protein sequence ID" value="SVA10348.1"/>
    <property type="molecule type" value="Genomic_DNA"/>
</dbReference>